<name>A0A915JDM0_ROMCU</name>
<protein>
    <submittedName>
        <fullName evidence="2">Uncharacterized protein</fullName>
    </submittedName>
</protein>
<dbReference type="WBParaSite" id="nRc.2.0.1.t23706-RA">
    <property type="protein sequence ID" value="nRc.2.0.1.t23706-RA"/>
    <property type="gene ID" value="nRc.2.0.1.g23706"/>
</dbReference>
<dbReference type="AlphaFoldDB" id="A0A915JDM0"/>
<keyword evidence="1" id="KW-1185">Reference proteome</keyword>
<evidence type="ECO:0000313" key="2">
    <source>
        <dbReference type="WBParaSite" id="nRc.2.0.1.t23706-RA"/>
    </source>
</evidence>
<sequence length="95" mass="11145">MNDSFFLRSSTIVFSTPLPKVYKCDFLSVKYVSKDLSVCLAWCSCENRRRLKITSAGRNHWRPIDFFAGQQFQQFDSGYDNHLNEKQIETRAQNL</sequence>
<evidence type="ECO:0000313" key="1">
    <source>
        <dbReference type="Proteomes" id="UP000887565"/>
    </source>
</evidence>
<proteinExistence type="predicted"/>
<reference evidence="2" key="1">
    <citation type="submission" date="2022-11" db="UniProtKB">
        <authorList>
            <consortium name="WormBaseParasite"/>
        </authorList>
    </citation>
    <scope>IDENTIFICATION</scope>
</reference>
<accession>A0A915JDM0</accession>
<organism evidence="1 2">
    <name type="scientific">Romanomermis culicivorax</name>
    <name type="common">Nematode worm</name>
    <dbReference type="NCBI Taxonomy" id="13658"/>
    <lineage>
        <taxon>Eukaryota</taxon>
        <taxon>Metazoa</taxon>
        <taxon>Ecdysozoa</taxon>
        <taxon>Nematoda</taxon>
        <taxon>Enoplea</taxon>
        <taxon>Dorylaimia</taxon>
        <taxon>Mermithida</taxon>
        <taxon>Mermithoidea</taxon>
        <taxon>Mermithidae</taxon>
        <taxon>Romanomermis</taxon>
    </lineage>
</organism>
<dbReference type="Proteomes" id="UP000887565">
    <property type="component" value="Unplaced"/>
</dbReference>